<feature type="domain" description="Calcineurin-like phosphoesterase" evidence="2">
    <location>
        <begin position="782"/>
        <end position="972"/>
    </location>
</feature>
<dbReference type="PANTHER" id="PTHR40446:SF2">
    <property type="entry name" value="N-ACETYLGLUCOSAMINE-1-PHOSPHODIESTER ALPHA-N-ACETYLGLUCOSAMINIDASE"/>
    <property type="match status" value="1"/>
</dbReference>
<dbReference type="InterPro" id="IPR029052">
    <property type="entry name" value="Metallo-depent_PP-like"/>
</dbReference>
<dbReference type="OrthoDB" id="9809781at2"/>
<dbReference type="SUPFAM" id="SSF56300">
    <property type="entry name" value="Metallo-dependent phosphatases"/>
    <property type="match status" value="1"/>
</dbReference>
<reference evidence="4 5" key="1">
    <citation type="submission" date="2017-09" db="EMBL/GenBank/DDBJ databases">
        <authorList>
            <person name="Ehlers B."/>
            <person name="Leendertz F.H."/>
        </authorList>
    </citation>
    <scope>NUCLEOTIDE SEQUENCE [LARGE SCALE GENOMIC DNA]</scope>
    <source>
        <strain evidence="4 5">CGMCC 4.7095</strain>
    </source>
</reference>
<proteinExistence type="predicted"/>
<accession>A0A286DIJ1</accession>
<evidence type="ECO:0000259" key="2">
    <source>
        <dbReference type="Pfam" id="PF00149"/>
    </source>
</evidence>
<dbReference type="Pfam" id="PF09992">
    <property type="entry name" value="NAGPA"/>
    <property type="match status" value="1"/>
</dbReference>
<dbReference type="EMBL" id="OCNE01000001">
    <property type="protein sequence ID" value="SOD58450.1"/>
    <property type="molecule type" value="Genomic_DNA"/>
</dbReference>
<feature type="chain" id="PRO_5012244972" evidence="1">
    <location>
        <begin position="36"/>
        <end position="1145"/>
    </location>
</feature>
<keyword evidence="5" id="KW-1185">Reference proteome</keyword>
<evidence type="ECO:0000313" key="4">
    <source>
        <dbReference type="EMBL" id="SOD58450.1"/>
    </source>
</evidence>
<dbReference type="InterPro" id="IPR018711">
    <property type="entry name" value="NAGPA"/>
</dbReference>
<evidence type="ECO:0000256" key="1">
    <source>
        <dbReference type="SAM" id="SignalP"/>
    </source>
</evidence>
<feature type="signal peptide" evidence="1">
    <location>
        <begin position="1"/>
        <end position="35"/>
    </location>
</feature>
<keyword evidence="1" id="KW-0732">Signal</keyword>
<dbReference type="Gene3D" id="3.60.21.10">
    <property type="match status" value="1"/>
</dbReference>
<name>A0A286DIJ1_9ACTN</name>
<dbReference type="GO" id="GO:0016787">
    <property type="term" value="F:hydrolase activity"/>
    <property type="evidence" value="ECO:0007669"/>
    <property type="project" value="InterPro"/>
</dbReference>
<dbReference type="AlphaFoldDB" id="A0A286DIJ1"/>
<feature type="domain" description="Phosphodiester glycosidase" evidence="3">
    <location>
        <begin position="228"/>
        <end position="406"/>
    </location>
</feature>
<dbReference type="PROSITE" id="PS51257">
    <property type="entry name" value="PROKAR_LIPOPROTEIN"/>
    <property type="match status" value="1"/>
</dbReference>
<dbReference type="PANTHER" id="PTHR40446">
    <property type="entry name" value="N-ACETYLGLUCOSAMINE-1-PHOSPHODIESTER ALPHA-N-ACETYLGLUCOSAMINIDASE"/>
    <property type="match status" value="1"/>
</dbReference>
<dbReference type="Pfam" id="PF00149">
    <property type="entry name" value="Metallophos"/>
    <property type="match status" value="1"/>
</dbReference>
<dbReference type="InterPro" id="IPR004843">
    <property type="entry name" value="Calcineurin-like_PHP"/>
</dbReference>
<sequence>MPGSTGRRARRAPSLIAAGVACALTGGALITPAHAAPVASVASAPSGIVEGDGFELSRNEQPLAPGAELTSYHRMESDKWLSAHALSLDLTADLRVDYLAPEHVADAAPVSELVADHDPGEGRTTVAALNADFFDIGATEAPLGPGLAEGELVHGSAGGPTEAVGISPDGAGRVLDLYFDGTATLPEGAVDLAGFNTPDLPPGGVGVYTSAWGDADRALLVADAGESTEVVIDDGEVTAVSDKPGDGPVPEDATVLLGRERGALALDGLEVGDPVSVEYAPVADDGSELPRTAVGGRGLLVVDGEPQDWEGLPNNDTAPRTAVGFSRDGQRMYVLSVEGRQAHSGGTTLTELASMMADLGAYSALNLDGGGSSTLLARLPGRDAPELVNSPSDGEERPVPNGLAITAPVGDGELSGLRVAPTADPAAAPTADPVAGGHPERVFPGLTRELTAVGHDDGYGPAEADPRWHSSRPRVGTVRDGVFHANRPGTVEVTARERRARGATELTVLGPLTEISPTTRRLGLAEPGAVSSFGVLGVDAAGHSAPVEPADVRLDYDSSLFTIAPDPARGGFTVTAGERESASGTVTVTVGEVTTRMAVTVGLRESSVADFSDGDGWTFDHARADGSVAPEPEGREGAGLRLAYDFSLSTATRAAYVYPPEEIRVPGQPSRFTLWVRGDGRGAWPSLQLRDARGTDLVLRSEHIEFEGWRQLTFEVPEGTAYPVSVQRFYLAETRGDQSYASELVIDELRALTPPEAELPEEPRGAEPLIDTAAGTDGREWRFAVVSDAQFVARDPESELVASARRSLREARAADPDFVLINGDLVDEGSPEDLAFARAVLEEELGGDLPWYYVPGNHEVMGGSIDNFRAEFGETQLTFDHRGTRFLTLDTSALTLRGGGFAQVRELRAQLDAAADDRSVHSVVVVGHVPPRDTMAQPASQLTDRWEAALVERWLADFRQRTGKGVLHVGGHVGIFDTYRVDGVPYVINGNAGKEPATVPDEGGFNGWTLVGVDPVSRSEQAETRRSPERPGPDWLSVRTMARVDGLSLDAPGTVSVDETAAAGAVVVQDGAGERREVPVGPLVSADWSGSRGLHVGPAEEAGRRAVAAFDPATGELTGLRPGEVVLEVAVNGQQRRATVEVTRR</sequence>
<evidence type="ECO:0000313" key="5">
    <source>
        <dbReference type="Proteomes" id="UP000219072"/>
    </source>
</evidence>
<dbReference type="Proteomes" id="UP000219072">
    <property type="component" value="Unassembled WGS sequence"/>
</dbReference>
<gene>
    <name evidence="4" type="ORF">SAMN06297387_101153</name>
</gene>
<evidence type="ECO:0000259" key="3">
    <source>
        <dbReference type="Pfam" id="PF09992"/>
    </source>
</evidence>
<dbReference type="RefSeq" id="WP_097228934.1">
    <property type="nucleotide sequence ID" value="NZ_OCNE01000001.1"/>
</dbReference>
<protein>
    <submittedName>
        <fullName evidence="4">Calcineurin-like phosphoesterase</fullName>
    </submittedName>
</protein>
<organism evidence="4 5">
    <name type="scientific">Streptomyces zhaozhouensis</name>
    <dbReference type="NCBI Taxonomy" id="1300267"/>
    <lineage>
        <taxon>Bacteria</taxon>
        <taxon>Bacillati</taxon>
        <taxon>Actinomycetota</taxon>
        <taxon>Actinomycetes</taxon>
        <taxon>Kitasatosporales</taxon>
        <taxon>Streptomycetaceae</taxon>
        <taxon>Streptomyces</taxon>
    </lineage>
</organism>